<evidence type="ECO:0000313" key="1">
    <source>
        <dbReference type="EMBL" id="PCC39960.1"/>
    </source>
</evidence>
<dbReference type="Gene3D" id="3.40.50.300">
    <property type="entry name" value="P-loop containing nucleotide triphosphate hydrolases"/>
    <property type="match status" value="1"/>
</dbReference>
<gene>
    <name evidence="1" type="ORF">CIK66_04670</name>
</gene>
<dbReference type="OrthoDB" id="7889077at2"/>
<reference evidence="1 2" key="1">
    <citation type="journal article" date="2017" name="Elife">
        <title>Extensive horizontal gene transfer in cheese-associated bacteria.</title>
        <authorList>
            <person name="Bonham K.S."/>
            <person name="Wolfe B.E."/>
            <person name="Dutton R.J."/>
        </authorList>
    </citation>
    <scope>NUCLEOTIDE SEQUENCE [LARGE SCALE GENOMIC DNA]</scope>
    <source>
        <strain evidence="1 2">341_9</strain>
    </source>
</reference>
<proteinExistence type="predicted"/>
<dbReference type="Pfam" id="PF13671">
    <property type="entry name" value="AAA_33"/>
    <property type="match status" value="1"/>
</dbReference>
<organism evidence="1 2">
    <name type="scientific">Brachybacterium alimentarium</name>
    <dbReference type="NCBI Taxonomy" id="47845"/>
    <lineage>
        <taxon>Bacteria</taxon>
        <taxon>Bacillati</taxon>
        <taxon>Actinomycetota</taxon>
        <taxon>Actinomycetes</taxon>
        <taxon>Micrococcales</taxon>
        <taxon>Dermabacteraceae</taxon>
        <taxon>Brachybacterium</taxon>
    </lineage>
</organism>
<keyword evidence="2" id="KW-1185">Reference proteome</keyword>
<dbReference type="Proteomes" id="UP000218598">
    <property type="component" value="Unassembled WGS sequence"/>
</dbReference>
<dbReference type="AlphaFoldDB" id="A0A2A3YKY4"/>
<dbReference type="RefSeq" id="WP_096196651.1">
    <property type="nucleotide sequence ID" value="NZ_BAAAIQ010000005.1"/>
</dbReference>
<comment type="caution">
    <text evidence="1">The sequence shown here is derived from an EMBL/GenBank/DDBJ whole genome shotgun (WGS) entry which is preliminary data.</text>
</comment>
<protein>
    <recommendedName>
        <fullName evidence="3">Adenylyl-sulfate kinase</fullName>
    </recommendedName>
</protein>
<dbReference type="InterPro" id="IPR027417">
    <property type="entry name" value="P-loop_NTPase"/>
</dbReference>
<accession>A0A2A3YKY4</accession>
<dbReference type="SUPFAM" id="SSF52540">
    <property type="entry name" value="P-loop containing nucleoside triphosphate hydrolases"/>
    <property type="match status" value="1"/>
</dbReference>
<evidence type="ECO:0008006" key="3">
    <source>
        <dbReference type="Google" id="ProtNLM"/>
    </source>
</evidence>
<sequence length="171" mass="18490">MSTRALLITGAVGVGKTTAADAIGDELAIRGVPGAVMDLDRLRQAWPAPIDDRFQTKLTLANLRSMTRNYRDVGAQVLVAAGVLETREERLAHESAFGCPLTVVRLTVPHEVVRARLHRRHELDPNGLAWHLDRYDELTAILDAAMVADTEVPNSGTPSHTARAVLDAAGI</sequence>
<evidence type="ECO:0000313" key="2">
    <source>
        <dbReference type="Proteomes" id="UP000218598"/>
    </source>
</evidence>
<name>A0A2A3YKY4_9MICO</name>
<dbReference type="EMBL" id="NRGR01000008">
    <property type="protein sequence ID" value="PCC39960.1"/>
    <property type="molecule type" value="Genomic_DNA"/>
</dbReference>